<sequence>MAASSLAAFADQMYRPRREKKPINFRSWGLVVSAGEVAENWRRQAIFMLASSPPHHYHRAAGGAKCLDGSRLREREREGGREWEE</sequence>
<name>A0ABD0JL70_9CAEN</name>
<dbReference type="EMBL" id="JACVVK020000395">
    <property type="protein sequence ID" value="KAK7475744.1"/>
    <property type="molecule type" value="Genomic_DNA"/>
</dbReference>
<proteinExistence type="predicted"/>
<evidence type="ECO:0000313" key="2">
    <source>
        <dbReference type="Proteomes" id="UP001519460"/>
    </source>
</evidence>
<dbReference type="Proteomes" id="UP001519460">
    <property type="component" value="Unassembled WGS sequence"/>
</dbReference>
<reference evidence="1 2" key="1">
    <citation type="journal article" date="2023" name="Sci. Data">
        <title>Genome assembly of the Korean intertidal mud-creeper Batillaria attramentaria.</title>
        <authorList>
            <person name="Patra A.K."/>
            <person name="Ho P.T."/>
            <person name="Jun S."/>
            <person name="Lee S.J."/>
            <person name="Kim Y."/>
            <person name="Won Y.J."/>
        </authorList>
    </citation>
    <scope>NUCLEOTIDE SEQUENCE [LARGE SCALE GENOMIC DNA]</scope>
    <source>
        <strain evidence="1">Wonlab-2016</strain>
    </source>
</reference>
<evidence type="ECO:0000313" key="1">
    <source>
        <dbReference type="EMBL" id="KAK7475744.1"/>
    </source>
</evidence>
<organism evidence="1 2">
    <name type="scientific">Batillaria attramentaria</name>
    <dbReference type="NCBI Taxonomy" id="370345"/>
    <lineage>
        <taxon>Eukaryota</taxon>
        <taxon>Metazoa</taxon>
        <taxon>Spiralia</taxon>
        <taxon>Lophotrochozoa</taxon>
        <taxon>Mollusca</taxon>
        <taxon>Gastropoda</taxon>
        <taxon>Caenogastropoda</taxon>
        <taxon>Sorbeoconcha</taxon>
        <taxon>Cerithioidea</taxon>
        <taxon>Batillariidae</taxon>
        <taxon>Batillaria</taxon>
    </lineage>
</organism>
<dbReference type="AlphaFoldDB" id="A0ABD0JL70"/>
<protein>
    <submittedName>
        <fullName evidence="1">Uncharacterized protein</fullName>
    </submittedName>
</protein>
<comment type="caution">
    <text evidence="1">The sequence shown here is derived from an EMBL/GenBank/DDBJ whole genome shotgun (WGS) entry which is preliminary data.</text>
</comment>
<gene>
    <name evidence="1" type="ORF">BaRGS_00033016</name>
</gene>
<keyword evidence="2" id="KW-1185">Reference proteome</keyword>
<accession>A0ABD0JL70</accession>